<dbReference type="FunFam" id="2.60.40.10:FF:000080">
    <property type="entry name" value="Myosin light chain kinase, smooth muscle"/>
    <property type="match status" value="3"/>
</dbReference>
<feature type="domain" description="Ig-like" evidence="24">
    <location>
        <begin position="653"/>
        <end position="745"/>
    </location>
</feature>
<dbReference type="FunCoup" id="A0A8V0Z163">
    <property type="interactions" value="1272"/>
</dbReference>
<feature type="compositionally biased region" description="Polar residues" evidence="22">
    <location>
        <begin position="516"/>
        <end position="534"/>
    </location>
</feature>
<comment type="similarity">
    <text evidence="4">Belongs to the protein kinase superfamily. CAMK Ser/Thr protein kinase family.</text>
</comment>
<dbReference type="SUPFAM" id="SSF48726">
    <property type="entry name" value="Immunoglobulin"/>
    <property type="match status" value="9"/>
</dbReference>
<dbReference type="PROSITE" id="PS00107">
    <property type="entry name" value="PROTEIN_KINASE_ATP"/>
    <property type="match status" value="1"/>
</dbReference>
<dbReference type="GO" id="GO:0005524">
    <property type="term" value="F:ATP binding"/>
    <property type="evidence" value="ECO:0007669"/>
    <property type="project" value="UniProtKB-UniRule"/>
</dbReference>
<evidence type="ECO:0000256" key="22">
    <source>
        <dbReference type="SAM" id="MobiDB-lite"/>
    </source>
</evidence>
<keyword evidence="16 21" id="KW-0067">ATP-binding</keyword>
<dbReference type="InterPro" id="IPR013098">
    <property type="entry name" value="Ig_I-set"/>
</dbReference>
<dbReference type="GO" id="GO:0090303">
    <property type="term" value="P:positive regulation of wound healing"/>
    <property type="evidence" value="ECO:0007669"/>
    <property type="project" value="Ensembl"/>
</dbReference>
<feature type="region of interest" description="Disordered" evidence="22">
    <location>
        <begin position="1079"/>
        <end position="1218"/>
    </location>
</feature>
<feature type="compositionally biased region" description="Low complexity" evidence="22">
    <location>
        <begin position="19"/>
        <end position="34"/>
    </location>
</feature>
<feature type="domain" description="Ig-like" evidence="24">
    <location>
        <begin position="1216"/>
        <end position="1292"/>
    </location>
</feature>
<dbReference type="InterPro" id="IPR017441">
    <property type="entry name" value="Protein_kinase_ATP_BS"/>
</dbReference>
<keyword evidence="10" id="KW-0808">Transferase</keyword>
<evidence type="ECO:0000256" key="15">
    <source>
        <dbReference type="ARBA" id="ARBA00022837"/>
    </source>
</evidence>
<gene>
    <name evidence="26" type="primary">MYLK</name>
</gene>
<dbReference type="InterPro" id="IPR015725">
    <property type="entry name" value="MLCK1_kinase_dom"/>
</dbReference>
<dbReference type="InterPro" id="IPR011009">
    <property type="entry name" value="Kinase-like_dom_sf"/>
</dbReference>
<dbReference type="CDD" id="cd20973">
    <property type="entry name" value="IgI_telokin-like"/>
    <property type="match status" value="1"/>
</dbReference>
<feature type="domain" description="Ig-like" evidence="24">
    <location>
        <begin position="1357"/>
        <end position="1445"/>
    </location>
</feature>
<dbReference type="FunFam" id="3.30.200.20:FF:000198">
    <property type="entry name" value="Myosin light chain kinase, smooth muscle"/>
    <property type="match status" value="1"/>
</dbReference>
<evidence type="ECO:0000256" key="16">
    <source>
        <dbReference type="ARBA" id="ARBA00022840"/>
    </source>
</evidence>
<evidence type="ECO:0000259" key="23">
    <source>
        <dbReference type="PROSITE" id="PS50011"/>
    </source>
</evidence>
<dbReference type="InterPro" id="IPR008271">
    <property type="entry name" value="Ser/Thr_kinase_AS"/>
</dbReference>
<dbReference type="GO" id="GO:0005737">
    <property type="term" value="C:cytoplasm"/>
    <property type="evidence" value="ECO:0000318"/>
    <property type="project" value="GO_Central"/>
</dbReference>
<sequence>MRAPGFPRRRQVRSEERAAGAPGAEPPGEARGAGVPSILVRKPPGGGGGGEGGGEPAAPEGRGCRQPAQRRGCGHMPGLERRRREFPAALSDPLPNRPLRERPRGCDGERRSPPAPLPECAEPRASGPRVHIMGDVKLVTSTRVSKTSLTLSPSVPAEAPAFTLPPRNIRVPLGATARFEGKVRGYPEPQITWYRNGHPLPEGDHYVVDHSIRGIFSLVIKGVQEGDSGKYTCEAANDGGVRQVTVELTVEGNSLKKYSLPSSAKTPGGRLSVPPVEHRPSIWGESPPKFATKPNRVVVREGQTGRFSCKITGRPQPQVTWTKGDIHLQQNERFNMFEKTGIQYLEIQNVQLADAGIYTCTVVNSAGKASVSAELTVQGPDKTDTHAQPLCMPPKPTTLATKAIENSDFKQATSNGIAKELKSTSTELMVETKDRLSAKKETFYTSREAKDGKQGQNQEANAVPLQESRGTKGPQVLQKTSSTITLQAVKAQPEPKAEPQTTFIRQAEDRKRTVQPLMTTTTQENPSLTGQVSPRSRETENRAGVRKSVKEEKREPLGIPPQFESRPQSLEASEGQEIKFKSKVSGKPKPDVEWFKEGVPIKTGEGIQIYEEDGTHCLWLKKACLGDSGSYSCAAFNPRGQTSTSWLLTVKRPKVEEVAPCFSSVLKGCTVSEGQDFVLQCYVGGVPVPEITWLLNEQPIQYAHSTFEAGVAKLTVQDALPEDDGIYTCLAENNAGRASCSAQVTVKEKKSSKKAEGTQAAKLNKTFAPIFLKGLTDLKVMDGSQVIMTVEVSANPCPEIIWLHNGKEIQETEDFHFEKKGNEYSLYIQEVFPEDTGKYTCEAWNELGETQTQATLTVQEPQDGIQPWFISKPRSVTAAAGQNVLISCAIAGDPFPTVHWFKDGQEITPGTGCEILQNEDIFTLILRNVQSRHAGQYEIQLRNQVGECSCQVSLMLRESSASRAEMLRDGRESASSGERRDGGNYGALTFGRTSGFKKSSSETRAAEEEQEDVRGVLKRRVETREHTEESLRQQEAEQLDFRDILGKKVSTKSFSEEDLKEIPAEQMDFRANLQRQVKPKTLSEEERKVHAPQQVDFRSVLAKKGTPKTPLPEKVPPPKPAVTDFRSVLGAKKKPPAENGSASTPAPNARAGSEAQNATPNSEAPAPKPVVKKEEKNDRKCEHGCAVVDGGIIGKKAENKPAASKPTPPPSKGTAPSFTEKLQDAKVADGEKLVLQCRISSDPPASVSWTLDSKAIKSSKSIVISQEGTLCSLTIEKVMPEDGGEYKCIAENAAGKAECACKVLVEDTSSTKAAKPAEKKTKKPKTTLPPVLSTESSEATVKKKPAPKTPPKAATPPQITQFPEDRKVRAGESVELFAKVVGTAPITCTWMKFRKQIQENEYIKIENAENSSKLTISSTKQEHCGCYTLVVENKLGSRQAQVNLTVVDKPDPPAGTPCASDIRSSSLTLSWYGSSYDGGSAVQSYTVEIWNSVDNKWTDLTTCRSTSFNVQDLQADREYKFRVRAANVYGISEPSQESEVVKVGEKQEEELKEEEAELSDDEGKETEVNYRTVTINTEQKVSDVYNIEERLGSGKFGQVFRLVEKKTGKVWAGKFFKAYSAKEKENIRDEISIMNCLHHPKLVQCVDAFEEKANIVMVLEMVSGGELFERIIDEDFELTERECIKYMRQISEGVEYIHKQGIVHLDLKPENIMCVNKTGTSIKLIDFGLARRLESAGSLKVLFGTPEFVAPEVINYEPIGYETDMWSIGVICYILVSGLSPFMGDNDNETLANVTSATWDFDDEAFDEISDDAKDFISNLLKKDMKSRLNCTQCLQHPWLQKDTKNMEAKKLSKDRMKKYMARRKWQKTGHAVRAIGRLSSMAMISGMSGRKASGSSPTSPINADKVDNEDAFLEEVAEEKPHVKPYFTKTILDMEVVEGSAARFDCKIEGYPDPEVMWYKDDQPVKESRHFQIDYDEEGNCSLTISEVCGDDDAKYTCKAVNSLGEATCTAELLVETMGKEGEGEGEGEEDEEEEEE</sequence>
<dbReference type="CDD" id="cd00063">
    <property type="entry name" value="FN3"/>
    <property type="match status" value="1"/>
</dbReference>
<feature type="domain" description="Protein kinase" evidence="23">
    <location>
        <begin position="1585"/>
        <end position="1840"/>
    </location>
</feature>
<feature type="domain" description="Ig-like" evidence="24">
    <location>
        <begin position="867"/>
        <end position="962"/>
    </location>
</feature>
<dbReference type="GO" id="GO:0014820">
    <property type="term" value="P:tonic smooth muscle contraction"/>
    <property type="evidence" value="ECO:0000318"/>
    <property type="project" value="GO_Central"/>
</dbReference>
<dbReference type="EC" id="2.7.11.18" evidence="5"/>
<feature type="region of interest" description="Disordered" evidence="22">
    <location>
        <begin position="259"/>
        <end position="289"/>
    </location>
</feature>
<dbReference type="PROSITE" id="PS50853">
    <property type="entry name" value="FN3"/>
    <property type="match status" value="1"/>
</dbReference>
<dbReference type="FunFam" id="2.60.40.10:FF:000425">
    <property type="entry name" value="Myosin light chain kinase"/>
    <property type="match status" value="1"/>
</dbReference>
<dbReference type="OrthoDB" id="2152335at2759"/>
<feature type="region of interest" description="Disordered" evidence="22">
    <location>
        <begin position="441"/>
        <end position="585"/>
    </location>
</feature>
<feature type="region of interest" description="Disordered" evidence="22">
    <location>
        <begin position="1546"/>
        <end position="1565"/>
    </location>
</feature>
<dbReference type="FunFam" id="1.10.510.10:FF:000175">
    <property type="entry name" value="Myosin light chain kinase, smooth muscle"/>
    <property type="match status" value="1"/>
</dbReference>
<organism evidence="26 27">
    <name type="scientific">Gallus gallus</name>
    <name type="common">Chicken</name>
    <dbReference type="NCBI Taxonomy" id="9031"/>
    <lineage>
        <taxon>Eukaryota</taxon>
        <taxon>Metazoa</taxon>
        <taxon>Chordata</taxon>
        <taxon>Craniata</taxon>
        <taxon>Vertebrata</taxon>
        <taxon>Euteleostomi</taxon>
        <taxon>Archelosauria</taxon>
        <taxon>Archosauria</taxon>
        <taxon>Dinosauria</taxon>
        <taxon>Saurischia</taxon>
        <taxon>Theropoda</taxon>
        <taxon>Coelurosauria</taxon>
        <taxon>Aves</taxon>
        <taxon>Neognathae</taxon>
        <taxon>Galloanserae</taxon>
        <taxon>Galliformes</taxon>
        <taxon>Phasianidae</taxon>
        <taxon>Phasianinae</taxon>
        <taxon>Gallus</taxon>
    </lineage>
</organism>
<dbReference type="Ensembl" id="ENSGALT00010045114.1">
    <property type="protein sequence ID" value="ENSGALP00010026948.1"/>
    <property type="gene ID" value="ENSGALG00010018627.1"/>
</dbReference>
<dbReference type="GO" id="GO:0071476">
    <property type="term" value="P:cellular hypotonic response"/>
    <property type="evidence" value="ECO:0007669"/>
    <property type="project" value="Ensembl"/>
</dbReference>
<dbReference type="InterPro" id="IPR003599">
    <property type="entry name" value="Ig_sub"/>
</dbReference>
<feature type="compositionally biased region" description="Acidic residues" evidence="22">
    <location>
        <begin position="1547"/>
        <end position="1564"/>
    </location>
</feature>
<dbReference type="SUPFAM" id="SSF49265">
    <property type="entry name" value="Fibronectin type III"/>
    <property type="match status" value="1"/>
</dbReference>
<keyword evidence="14" id="KW-0418">Kinase</keyword>
<evidence type="ECO:0000256" key="4">
    <source>
        <dbReference type="ARBA" id="ARBA00006692"/>
    </source>
</evidence>
<feature type="compositionally biased region" description="Acidic residues" evidence="22">
    <location>
        <begin position="2025"/>
        <end position="2038"/>
    </location>
</feature>
<dbReference type="Gene3D" id="2.60.40.10">
    <property type="entry name" value="Immunoglobulins"/>
    <property type="match status" value="10"/>
</dbReference>
<dbReference type="GO" id="GO:0032154">
    <property type="term" value="C:cleavage furrow"/>
    <property type="evidence" value="ECO:0000318"/>
    <property type="project" value="GO_Central"/>
</dbReference>
<evidence type="ECO:0000313" key="26">
    <source>
        <dbReference type="Ensembl" id="ENSGALP00010026948.1"/>
    </source>
</evidence>
<dbReference type="FunFam" id="2.60.40.10:FF:001127">
    <property type="entry name" value="Myosin, light chain kinase a"/>
    <property type="match status" value="1"/>
</dbReference>
<feature type="domain" description="Fibronectin type-III" evidence="25">
    <location>
        <begin position="1453"/>
        <end position="1546"/>
    </location>
</feature>
<reference evidence="26" key="3">
    <citation type="submission" date="2025-09" db="UniProtKB">
        <authorList>
            <consortium name="Ensembl"/>
        </authorList>
    </citation>
    <scope>IDENTIFICATION</scope>
    <source>
        <strain evidence="26">broiler</strain>
    </source>
</reference>
<feature type="region of interest" description="Disordered" evidence="22">
    <location>
        <begin position="1"/>
        <end position="127"/>
    </location>
</feature>
<dbReference type="InterPro" id="IPR000719">
    <property type="entry name" value="Prot_kinase_dom"/>
</dbReference>
<evidence type="ECO:0000259" key="24">
    <source>
        <dbReference type="PROSITE" id="PS50835"/>
    </source>
</evidence>
<keyword evidence="27" id="KW-1185">Reference proteome</keyword>
<dbReference type="GO" id="GO:0060414">
    <property type="term" value="P:aorta smooth muscle tissue morphogenesis"/>
    <property type="evidence" value="ECO:0007669"/>
    <property type="project" value="Ensembl"/>
</dbReference>
<dbReference type="SUPFAM" id="SSF56112">
    <property type="entry name" value="Protein kinase-like (PK-like)"/>
    <property type="match status" value="1"/>
</dbReference>
<comment type="cofactor">
    <cofactor evidence="1">
        <name>Ca(2+)</name>
        <dbReference type="ChEBI" id="CHEBI:29108"/>
    </cofactor>
</comment>
<feature type="domain" description="Ig-like" evidence="24">
    <location>
        <begin position="561"/>
        <end position="649"/>
    </location>
</feature>
<evidence type="ECO:0000256" key="5">
    <source>
        <dbReference type="ARBA" id="ARBA00012430"/>
    </source>
</evidence>
<keyword evidence="17" id="KW-0460">Magnesium</keyword>
<keyword evidence="12" id="KW-0677">Repeat</keyword>
<dbReference type="InterPro" id="IPR003598">
    <property type="entry name" value="Ig_sub2"/>
</dbReference>
<feature type="compositionally biased region" description="Pro residues" evidence="22">
    <location>
        <begin position="1109"/>
        <end position="1120"/>
    </location>
</feature>
<evidence type="ECO:0000256" key="19">
    <source>
        <dbReference type="ARBA" id="ARBA00023319"/>
    </source>
</evidence>
<dbReference type="FunFam" id="2.60.40.10:FF:000580">
    <property type="entry name" value="Myosin light chain kinase, smooth muscle"/>
    <property type="match status" value="1"/>
</dbReference>
<feature type="region of interest" description="Disordered" evidence="22">
    <location>
        <begin position="1312"/>
        <end position="1359"/>
    </location>
</feature>
<name>A0A8V0Z163_CHICK</name>
<feature type="compositionally biased region" description="Basic and acidic residues" evidence="22">
    <location>
        <begin position="535"/>
        <end position="556"/>
    </location>
</feature>
<dbReference type="InterPro" id="IPR036179">
    <property type="entry name" value="Ig-like_dom_sf"/>
</dbReference>
<dbReference type="GO" id="GO:0003007">
    <property type="term" value="P:heart morphogenesis"/>
    <property type="evidence" value="ECO:0007669"/>
    <property type="project" value="UniProtKB-ARBA"/>
</dbReference>
<feature type="domain" description="Ig-like" evidence="24">
    <location>
        <begin position="769"/>
        <end position="857"/>
    </location>
</feature>
<dbReference type="InterPro" id="IPR036116">
    <property type="entry name" value="FN3_sf"/>
</dbReference>
<feature type="compositionally biased region" description="Polar residues" evidence="22">
    <location>
        <begin position="477"/>
        <end position="486"/>
    </location>
</feature>
<keyword evidence="9" id="KW-0597">Phosphoprotein</keyword>
<dbReference type="Pfam" id="PF07679">
    <property type="entry name" value="I-set"/>
    <property type="match status" value="9"/>
</dbReference>
<feature type="compositionally biased region" description="Basic and acidic residues" evidence="22">
    <location>
        <begin position="441"/>
        <end position="453"/>
    </location>
</feature>
<dbReference type="InterPro" id="IPR013783">
    <property type="entry name" value="Ig-like_fold"/>
</dbReference>
<dbReference type="FunFam" id="2.60.40.10:FF:000372">
    <property type="entry name" value="Myosin light chain kinase, smooth muscle"/>
    <property type="match status" value="1"/>
</dbReference>
<evidence type="ECO:0000313" key="27">
    <source>
        <dbReference type="Proteomes" id="UP000000539"/>
    </source>
</evidence>
<dbReference type="Pfam" id="PF00041">
    <property type="entry name" value="fn3"/>
    <property type="match status" value="1"/>
</dbReference>
<dbReference type="GO" id="GO:0030335">
    <property type="term" value="P:positive regulation of cell migration"/>
    <property type="evidence" value="ECO:0007669"/>
    <property type="project" value="Ensembl"/>
</dbReference>
<feature type="region of interest" description="Disordered" evidence="22">
    <location>
        <begin position="963"/>
        <end position="1013"/>
    </location>
</feature>
<dbReference type="PANTHER" id="PTHR47633:SF1">
    <property type="entry name" value="MYOSIN LIGHT CHAIN KINASE, SMOOTH MUSCLE"/>
    <property type="match status" value="1"/>
</dbReference>
<feature type="domain" description="Ig-like" evidence="24">
    <location>
        <begin position="288"/>
        <end position="376"/>
    </location>
</feature>
<keyword evidence="8" id="KW-0723">Serine/threonine-protein kinase</keyword>
<evidence type="ECO:0000256" key="18">
    <source>
        <dbReference type="ARBA" id="ARBA00022860"/>
    </source>
</evidence>
<dbReference type="CDD" id="cd14191">
    <property type="entry name" value="STKc_MLCK1"/>
    <property type="match status" value="1"/>
</dbReference>
<dbReference type="GO" id="GO:0001725">
    <property type="term" value="C:stress fiber"/>
    <property type="evidence" value="ECO:0000318"/>
    <property type="project" value="GO_Central"/>
</dbReference>
<dbReference type="FunFam" id="2.60.40.10:FF:000147">
    <property type="entry name" value="Myosin light chain kinase"/>
    <property type="match status" value="1"/>
</dbReference>
<dbReference type="InterPro" id="IPR007110">
    <property type="entry name" value="Ig-like_dom"/>
</dbReference>
<evidence type="ECO:0000256" key="3">
    <source>
        <dbReference type="ARBA" id="ARBA00004496"/>
    </source>
</evidence>
<feature type="binding site" evidence="21">
    <location>
        <position position="1614"/>
    </location>
    <ligand>
        <name>ATP</name>
        <dbReference type="ChEBI" id="CHEBI:30616"/>
    </ligand>
</feature>
<keyword evidence="7" id="KW-0963">Cytoplasm</keyword>
<feature type="compositionally biased region" description="Gly residues" evidence="22">
    <location>
        <begin position="44"/>
        <end position="55"/>
    </location>
</feature>
<dbReference type="FunFam" id="2.60.40.10:FF:000107">
    <property type="entry name" value="Myosin, light chain kinase a"/>
    <property type="match status" value="1"/>
</dbReference>
<evidence type="ECO:0000256" key="7">
    <source>
        <dbReference type="ARBA" id="ARBA00022490"/>
    </source>
</evidence>
<feature type="region of interest" description="Disordered" evidence="22">
    <location>
        <begin position="2017"/>
        <end position="2038"/>
    </location>
</feature>
<reference evidence="26" key="1">
    <citation type="submission" date="2020-11" db="EMBL/GenBank/DDBJ databases">
        <title>Gallus gallus (Chicken) genome, bGalGal1, GRCg7b, maternal haplotype autosomes + Z &amp; W.</title>
        <authorList>
            <person name="Warren W."/>
            <person name="Formenti G."/>
            <person name="Fedrigo O."/>
            <person name="Haase B."/>
            <person name="Mountcastle J."/>
            <person name="Balacco J."/>
            <person name="Tracey A."/>
            <person name="Schneider V."/>
            <person name="Okimoto R."/>
            <person name="Cheng H."/>
            <person name="Hawken R."/>
            <person name="Howe K."/>
            <person name="Jarvis E.D."/>
        </authorList>
    </citation>
    <scope>NUCLEOTIDE SEQUENCE [LARGE SCALE GENOMIC DNA]</scope>
    <source>
        <strain evidence="26">Broiler</strain>
    </source>
</reference>
<evidence type="ECO:0000259" key="25">
    <source>
        <dbReference type="PROSITE" id="PS50853"/>
    </source>
</evidence>
<dbReference type="InterPro" id="IPR003961">
    <property type="entry name" value="FN3_dom"/>
</dbReference>
<dbReference type="SMART" id="SM00408">
    <property type="entry name" value="IGc2"/>
    <property type="match status" value="9"/>
</dbReference>
<evidence type="ECO:0000256" key="17">
    <source>
        <dbReference type="ARBA" id="ARBA00022842"/>
    </source>
</evidence>
<feature type="domain" description="Ig-like" evidence="24">
    <location>
        <begin position="1926"/>
        <end position="2017"/>
    </location>
</feature>
<dbReference type="GO" id="GO:0030027">
    <property type="term" value="C:lamellipodium"/>
    <property type="evidence" value="ECO:0000318"/>
    <property type="project" value="GO_Central"/>
</dbReference>
<protein>
    <recommendedName>
        <fullName evidence="6">Myosin light chain kinase, smooth muscle</fullName>
        <ecNumber evidence="5">2.7.11.18</ecNumber>
    </recommendedName>
    <alternativeName>
        <fullName evidence="20">Telokin</fullName>
    </alternativeName>
</protein>
<dbReference type="PROSITE" id="PS50835">
    <property type="entry name" value="IG_LIKE"/>
    <property type="match status" value="9"/>
</dbReference>
<evidence type="ECO:0000256" key="1">
    <source>
        <dbReference type="ARBA" id="ARBA00001913"/>
    </source>
</evidence>
<feature type="compositionally biased region" description="Basic and acidic residues" evidence="22">
    <location>
        <begin position="965"/>
        <end position="982"/>
    </location>
</feature>
<evidence type="ECO:0000256" key="11">
    <source>
        <dbReference type="ARBA" id="ARBA00022723"/>
    </source>
</evidence>
<dbReference type="GeneTree" id="ENSGT00940000157879"/>
<keyword evidence="15" id="KW-0106">Calcium</keyword>
<dbReference type="SMART" id="SM00060">
    <property type="entry name" value="FN3"/>
    <property type="match status" value="1"/>
</dbReference>
<evidence type="ECO:0000256" key="2">
    <source>
        <dbReference type="ARBA" id="ARBA00001946"/>
    </source>
</evidence>
<dbReference type="GO" id="GO:0060298">
    <property type="term" value="P:positive regulation of sarcomere organization"/>
    <property type="evidence" value="ECO:0007669"/>
    <property type="project" value="UniProtKB-ARBA"/>
</dbReference>
<keyword evidence="13 21" id="KW-0547">Nucleotide-binding</keyword>
<dbReference type="PANTHER" id="PTHR47633">
    <property type="entry name" value="IMMUNOGLOBULIN"/>
    <property type="match status" value="1"/>
</dbReference>
<dbReference type="GO" id="GO:0046872">
    <property type="term" value="F:metal ion binding"/>
    <property type="evidence" value="ECO:0007669"/>
    <property type="project" value="UniProtKB-KW"/>
</dbReference>
<comment type="cofactor">
    <cofactor evidence="2">
        <name>Mg(2+)</name>
        <dbReference type="ChEBI" id="CHEBI:18420"/>
    </cofactor>
</comment>
<dbReference type="Pfam" id="PF00069">
    <property type="entry name" value="Pkinase"/>
    <property type="match status" value="1"/>
</dbReference>
<dbReference type="Gene3D" id="3.30.200.20">
    <property type="entry name" value="Phosphorylase Kinase, domain 1"/>
    <property type="match status" value="1"/>
</dbReference>
<dbReference type="GO" id="GO:0055013">
    <property type="term" value="P:cardiac muscle cell development"/>
    <property type="evidence" value="ECO:0007669"/>
    <property type="project" value="UniProtKB-ARBA"/>
</dbReference>
<dbReference type="SMART" id="SM00409">
    <property type="entry name" value="IG"/>
    <property type="match status" value="9"/>
</dbReference>
<dbReference type="GO" id="GO:0005516">
    <property type="term" value="F:calmodulin binding"/>
    <property type="evidence" value="ECO:0007669"/>
    <property type="project" value="UniProtKB-KW"/>
</dbReference>
<evidence type="ECO:0000256" key="13">
    <source>
        <dbReference type="ARBA" id="ARBA00022741"/>
    </source>
</evidence>
<dbReference type="Gene3D" id="1.10.510.10">
    <property type="entry name" value="Transferase(Phosphotransferase) domain 1"/>
    <property type="match status" value="1"/>
</dbReference>
<dbReference type="GO" id="GO:0004687">
    <property type="term" value="F:myosin light chain kinase activity"/>
    <property type="evidence" value="ECO:0000318"/>
    <property type="project" value="GO_Central"/>
</dbReference>
<evidence type="ECO:0000256" key="21">
    <source>
        <dbReference type="PROSITE-ProRule" id="PRU10141"/>
    </source>
</evidence>
<evidence type="ECO:0000256" key="14">
    <source>
        <dbReference type="ARBA" id="ARBA00022777"/>
    </source>
</evidence>
<evidence type="ECO:0000256" key="10">
    <source>
        <dbReference type="ARBA" id="ARBA00022679"/>
    </source>
</evidence>
<dbReference type="Pfam" id="PF16620">
    <property type="entry name" value="23ISL"/>
    <property type="match status" value="1"/>
</dbReference>
<accession>A0A8V0Z163</accession>
<dbReference type="PROSITE" id="PS50011">
    <property type="entry name" value="PROTEIN_KINASE_DOM"/>
    <property type="match status" value="1"/>
</dbReference>
<comment type="subcellular location">
    <subcellularLocation>
        <location evidence="3">Cytoplasm</location>
    </subcellularLocation>
</comment>
<dbReference type="FunFam" id="2.60.40.10:FF:000145">
    <property type="entry name" value="Myosin light chain kinase, smooth muscle"/>
    <property type="match status" value="1"/>
</dbReference>
<feature type="compositionally biased region" description="Basic and acidic residues" evidence="22">
    <location>
        <begin position="1171"/>
        <end position="1183"/>
    </location>
</feature>
<dbReference type="GO" id="GO:0097110">
    <property type="term" value="F:scaffold protein binding"/>
    <property type="evidence" value="ECO:0007669"/>
    <property type="project" value="Ensembl"/>
</dbReference>
<dbReference type="GO" id="GO:0032060">
    <property type="term" value="P:bleb assembly"/>
    <property type="evidence" value="ECO:0007669"/>
    <property type="project" value="Ensembl"/>
</dbReference>
<dbReference type="PROSITE" id="PS00108">
    <property type="entry name" value="PROTEIN_KINASE_ST"/>
    <property type="match status" value="1"/>
</dbReference>
<proteinExistence type="inferred from homology"/>
<feature type="compositionally biased region" description="Basic and acidic residues" evidence="22">
    <location>
        <begin position="999"/>
        <end position="1013"/>
    </location>
</feature>
<dbReference type="Proteomes" id="UP000000539">
    <property type="component" value="Chromosome 7"/>
</dbReference>
<feature type="domain" description="Ig-like" evidence="24">
    <location>
        <begin position="160"/>
        <end position="249"/>
    </location>
</feature>
<dbReference type="GO" id="GO:0045989">
    <property type="term" value="P:positive regulation of striated muscle contraction"/>
    <property type="evidence" value="ECO:0007669"/>
    <property type="project" value="UniProtKB-ARBA"/>
</dbReference>
<evidence type="ECO:0000256" key="6">
    <source>
        <dbReference type="ARBA" id="ARBA00021842"/>
    </source>
</evidence>
<keyword evidence="11" id="KW-0479">Metal-binding</keyword>
<keyword evidence="19" id="KW-0393">Immunoglobulin domain</keyword>
<dbReference type="GO" id="GO:0051928">
    <property type="term" value="P:positive regulation of calcium ion transport"/>
    <property type="evidence" value="ECO:0007669"/>
    <property type="project" value="Ensembl"/>
</dbReference>
<feature type="compositionally biased region" description="Basic and acidic residues" evidence="22">
    <location>
        <begin position="98"/>
        <end position="112"/>
    </location>
</feature>
<evidence type="ECO:0000256" key="8">
    <source>
        <dbReference type="ARBA" id="ARBA00022527"/>
    </source>
</evidence>
<dbReference type="GlyGen" id="A0A8V0Z163">
    <property type="glycosylation" value="2 sites"/>
</dbReference>
<evidence type="ECO:0000256" key="12">
    <source>
        <dbReference type="ARBA" id="ARBA00022737"/>
    </source>
</evidence>
<dbReference type="CDD" id="cd05762">
    <property type="entry name" value="IgI_8_hMLCK_like"/>
    <property type="match status" value="1"/>
</dbReference>
<evidence type="ECO:0000256" key="20">
    <source>
        <dbReference type="ARBA" id="ARBA00030959"/>
    </source>
</evidence>
<dbReference type="SMART" id="SM00220">
    <property type="entry name" value="S_TKc"/>
    <property type="match status" value="1"/>
</dbReference>
<reference evidence="26" key="2">
    <citation type="submission" date="2025-08" db="UniProtKB">
        <authorList>
            <consortium name="Ensembl"/>
        </authorList>
    </citation>
    <scope>IDENTIFICATION</scope>
    <source>
        <strain evidence="26">broiler</strain>
    </source>
</reference>
<keyword evidence="18" id="KW-0112">Calmodulin-binding</keyword>
<evidence type="ECO:0000256" key="9">
    <source>
        <dbReference type="ARBA" id="ARBA00022553"/>
    </source>
</evidence>